<gene>
    <name evidence="1" type="ORF">JGU71_11415</name>
</gene>
<evidence type="ECO:0000313" key="2">
    <source>
        <dbReference type="Proteomes" id="UP000655868"/>
    </source>
</evidence>
<keyword evidence="2" id="KW-1185">Reference proteome</keyword>
<sequence length="59" mass="5775">MTHAVLGLFAGLLLAIAGIVGGFGGFLFALVLGAIGLVIGAHSDGTIDLSALLRGRGRG</sequence>
<protein>
    <submittedName>
        <fullName evidence="1">DUF2273 domain-containing protein</fullName>
    </submittedName>
</protein>
<dbReference type="AlphaFoldDB" id="A0A934U385"/>
<accession>A0A934U385</accession>
<comment type="caution">
    <text evidence="1">The sequence shown here is derived from an EMBL/GenBank/DDBJ whole genome shotgun (WGS) entry which is preliminary data.</text>
</comment>
<proteinExistence type="predicted"/>
<dbReference type="RefSeq" id="WP_199704241.1">
    <property type="nucleotide sequence ID" value="NZ_JAEMNV010000003.1"/>
</dbReference>
<reference evidence="1" key="1">
    <citation type="submission" date="2020-12" db="EMBL/GenBank/DDBJ databases">
        <title>Antrihabitans popcorni sp. nov. and Antrihabitans auranticaus sp. nov., isolated from a larva cave.</title>
        <authorList>
            <person name="Lee S.D."/>
            <person name="Kim I.S."/>
        </authorList>
    </citation>
    <scope>NUCLEOTIDE SEQUENCE</scope>
    <source>
        <strain evidence="1">YC3-6</strain>
    </source>
</reference>
<evidence type="ECO:0000313" key="1">
    <source>
        <dbReference type="EMBL" id="MBJ8339495.1"/>
    </source>
</evidence>
<organism evidence="1 2">
    <name type="scientific">Antrihabitans stalagmiti</name>
    <dbReference type="NCBI Taxonomy" id="2799499"/>
    <lineage>
        <taxon>Bacteria</taxon>
        <taxon>Bacillati</taxon>
        <taxon>Actinomycetota</taxon>
        <taxon>Actinomycetes</taxon>
        <taxon>Mycobacteriales</taxon>
        <taxon>Nocardiaceae</taxon>
        <taxon>Antrihabitans</taxon>
    </lineage>
</organism>
<name>A0A934U385_9NOCA</name>
<dbReference type="EMBL" id="JAEMNV010000003">
    <property type="protein sequence ID" value="MBJ8339495.1"/>
    <property type="molecule type" value="Genomic_DNA"/>
</dbReference>
<dbReference type="Proteomes" id="UP000655868">
    <property type="component" value="Unassembled WGS sequence"/>
</dbReference>